<dbReference type="InParanoid" id="D2VK21"/>
<name>D2VK21_NAEGR</name>
<dbReference type="GeneID" id="8862866"/>
<protein>
    <submittedName>
        <fullName evidence="1">Predicted protein</fullName>
    </submittedName>
</protein>
<dbReference type="AlphaFoldDB" id="D2VK21"/>
<dbReference type="VEuPathDB" id="AmoebaDB:NAEGRDRAFT_69241"/>
<accession>D2VK21</accession>
<dbReference type="KEGG" id="ngr:NAEGRDRAFT_69241"/>
<reference evidence="1 2" key="1">
    <citation type="journal article" date="2010" name="Cell">
        <title>The genome of Naegleria gruberi illuminates early eukaryotic versatility.</title>
        <authorList>
            <person name="Fritz-Laylin L.K."/>
            <person name="Prochnik S.E."/>
            <person name="Ginger M.L."/>
            <person name="Dacks J.B."/>
            <person name="Carpenter M.L."/>
            <person name="Field M.C."/>
            <person name="Kuo A."/>
            <person name="Paredez A."/>
            <person name="Chapman J."/>
            <person name="Pham J."/>
            <person name="Shu S."/>
            <person name="Neupane R."/>
            <person name="Cipriano M."/>
            <person name="Mancuso J."/>
            <person name="Tu H."/>
            <person name="Salamov A."/>
            <person name="Lindquist E."/>
            <person name="Shapiro H."/>
            <person name="Lucas S."/>
            <person name="Grigoriev I.V."/>
            <person name="Cande W.Z."/>
            <person name="Fulton C."/>
            <person name="Rokhsar D.S."/>
            <person name="Dawson S.C."/>
        </authorList>
    </citation>
    <scope>NUCLEOTIDE SEQUENCE [LARGE SCALE GENOMIC DNA]</scope>
    <source>
        <strain evidence="1 2">NEG-M</strain>
    </source>
</reference>
<dbReference type="RefSeq" id="XP_002675527.1">
    <property type="nucleotide sequence ID" value="XM_002675481.1"/>
</dbReference>
<dbReference type="EMBL" id="GG738877">
    <property type="protein sequence ID" value="EFC42783.1"/>
    <property type="molecule type" value="Genomic_DNA"/>
</dbReference>
<evidence type="ECO:0000313" key="2">
    <source>
        <dbReference type="Proteomes" id="UP000006671"/>
    </source>
</evidence>
<sequence>MANTCVIGLKGVDCTNSDGSIVKASDLQMESLILAGLGYDHATHTIKPQVLKSTNFQKVEPIRETNTVNTLSNAQQLYSMIYPNHDGSSKVYNGLYSHNEGVDLIFSKYFQGEFTVYNSQKQFVSHHVESEGTSIVSGFEKIIEFLPGQYDADLYNLVLSYFGDSVLTSVDYGGVVDLTSSVRSCFSDGRIQQFVQSELSDIVGQAAESMPDSYARYHKVSQMDIVGGNPEISDIRQRIPTFSANPVPIFFTTIPIWQAFPAGSKRENMKYAYDKFMARRSSIISDMVNRMNTLQQQESQQAIQFKSFGRNRNGILVDIGTVNLGLGQKAVISAPRCFFQTTITELPASASINLVRNGDQTFQFNALCSARNGFGQTIVDQQNSQLGKGSCVSVGLPVPQEQTVVVGSKNQWGKVLVGWKYPDITEVIVCGGCQAFISGDGRGISCHCPFVQ</sequence>
<dbReference type="Proteomes" id="UP000006671">
    <property type="component" value="Unassembled WGS sequence"/>
</dbReference>
<proteinExistence type="predicted"/>
<gene>
    <name evidence="1" type="ORF">NAEGRDRAFT_69241</name>
</gene>
<organism evidence="2">
    <name type="scientific">Naegleria gruberi</name>
    <name type="common">Amoeba</name>
    <dbReference type="NCBI Taxonomy" id="5762"/>
    <lineage>
        <taxon>Eukaryota</taxon>
        <taxon>Discoba</taxon>
        <taxon>Heterolobosea</taxon>
        <taxon>Tetramitia</taxon>
        <taxon>Eutetramitia</taxon>
        <taxon>Vahlkampfiidae</taxon>
        <taxon>Naegleria</taxon>
    </lineage>
</organism>
<keyword evidence="2" id="KW-1185">Reference proteome</keyword>
<evidence type="ECO:0000313" key="1">
    <source>
        <dbReference type="EMBL" id="EFC42783.1"/>
    </source>
</evidence>